<dbReference type="EMBL" id="PP085178">
    <property type="protein sequence ID" value="XBH49571.1"/>
    <property type="molecule type" value="Genomic_DNA"/>
</dbReference>
<proteinExistence type="inferred from homology"/>
<dbReference type="InterPro" id="IPR024942">
    <property type="entry name" value="Maturase_MatK_N"/>
</dbReference>
<evidence type="ECO:0000256" key="8">
    <source>
        <dbReference type="HAMAP-Rule" id="MF_01390"/>
    </source>
</evidence>
<keyword evidence="5 8" id="KW-0507">mRNA processing</keyword>
<evidence type="ECO:0000256" key="9">
    <source>
        <dbReference type="RuleBase" id="RU004226"/>
    </source>
</evidence>
<dbReference type="EMBL" id="PP085178">
    <property type="protein sequence ID" value="XBH49583.1"/>
    <property type="molecule type" value="Genomic_DNA"/>
</dbReference>
<dbReference type="PANTHER" id="PTHR34811">
    <property type="entry name" value="MATURASE K"/>
    <property type="match status" value="1"/>
</dbReference>
<dbReference type="PANTHER" id="PTHR34811:SF1">
    <property type="entry name" value="MATURASE K"/>
    <property type="match status" value="1"/>
</dbReference>
<dbReference type="HAMAP" id="MF_01390">
    <property type="entry name" value="MatK"/>
    <property type="match status" value="1"/>
</dbReference>
<comment type="subcellular location">
    <subcellularLocation>
        <location evidence="1 8">Plastid</location>
        <location evidence="1 8">Chloroplast</location>
    </subcellularLocation>
</comment>
<evidence type="ECO:0000313" key="12">
    <source>
        <dbReference type="EMBL" id="XBH49583.1"/>
    </source>
</evidence>
<evidence type="ECO:0000256" key="1">
    <source>
        <dbReference type="ARBA" id="ARBA00004229"/>
    </source>
</evidence>
<dbReference type="Pfam" id="PF01348">
    <property type="entry name" value="Intron_maturas2"/>
    <property type="match status" value="1"/>
</dbReference>
<dbReference type="GO" id="GO:0008033">
    <property type="term" value="P:tRNA processing"/>
    <property type="evidence" value="ECO:0007669"/>
    <property type="project" value="UniProtKB-KW"/>
</dbReference>
<keyword evidence="7 8" id="KW-0694">RNA-binding</keyword>
<gene>
    <name evidence="8 12" type="primary">matK</name>
</gene>
<dbReference type="InterPro" id="IPR024937">
    <property type="entry name" value="Domain_X"/>
</dbReference>
<dbReference type="AlphaFoldDB" id="A0AAU7E3X2"/>
<keyword evidence="6 8" id="KW-0819">tRNA processing</keyword>
<evidence type="ECO:0000256" key="5">
    <source>
        <dbReference type="ARBA" id="ARBA00022664"/>
    </source>
</evidence>
<dbReference type="GO" id="GO:0006397">
    <property type="term" value="P:mRNA processing"/>
    <property type="evidence" value="ECO:0007669"/>
    <property type="project" value="UniProtKB-KW"/>
</dbReference>
<protein>
    <recommendedName>
        <fullName evidence="8">Maturase K</fullName>
    </recommendedName>
    <alternativeName>
        <fullName evidence="8">Intron maturase</fullName>
    </alternativeName>
</protein>
<dbReference type="Pfam" id="PF01824">
    <property type="entry name" value="MatK_N"/>
    <property type="match status" value="1"/>
</dbReference>
<organism evidence="12">
    <name type="scientific">Hypericum petiolulatum</name>
    <dbReference type="NCBI Taxonomy" id="1137009"/>
    <lineage>
        <taxon>Eukaryota</taxon>
        <taxon>Viridiplantae</taxon>
        <taxon>Streptophyta</taxon>
        <taxon>Embryophyta</taxon>
        <taxon>Tracheophyta</taxon>
        <taxon>Spermatophyta</taxon>
        <taxon>Magnoliopsida</taxon>
        <taxon>eudicotyledons</taxon>
        <taxon>Gunneridae</taxon>
        <taxon>Pentapetalae</taxon>
        <taxon>rosids</taxon>
        <taxon>fabids</taxon>
        <taxon>Malpighiales</taxon>
        <taxon>Hypericaceae</taxon>
        <taxon>Hypericeae</taxon>
        <taxon>Hypericum</taxon>
    </lineage>
</organism>
<keyword evidence="4 9" id="KW-0934">Plastid</keyword>
<reference evidence="12" key="1">
    <citation type="submission" date="2024-01" db="EMBL/GenBank/DDBJ databases">
        <title>Characterization of the complete chloroplast genome sequence of Hypericum petiolulatum (Hypericaceae).</title>
        <authorList>
            <person name="Zou L."/>
            <person name="Bai R."/>
            <person name="Xiang C."/>
            <person name="Li L."/>
        </authorList>
    </citation>
    <scope>NUCLEOTIDE SEQUENCE</scope>
</reference>
<comment type="function">
    <text evidence="8 9">Usually encoded in the trnK tRNA gene intron. Probably assists in splicing its own and other chloroplast group II introns.</text>
</comment>
<dbReference type="InterPro" id="IPR002866">
    <property type="entry name" value="Maturase_MatK"/>
</dbReference>
<evidence type="ECO:0000256" key="4">
    <source>
        <dbReference type="ARBA" id="ARBA00022640"/>
    </source>
</evidence>
<feature type="domain" description="Maturase MatK N-terminal" evidence="11">
    <location>
        <begin position="12"/>
        <end position="333"/>
    </location>
</feature>
<evidence type="ECO:0000256" key="2">
    <source>
        <dbReference type="ARBA" id="ARBA00006621"/>
    </source>
</evidence>
<geneLocation type="chloroplast" evidence="12"/>
<evidence type="ECO:0000259" key="11">
    <source>
        <dbReference type="Pfam" id="PF01824"/>
    </source>
</evidence>
<accession>A0AAU7E3X2</accession>
<evidence type="ECO:0000259" key="10">
    <source>
        <dbReference type="Pfam" id="PF01348"/>
    </source>
</evidence>
<feature type="domain" description="Domain X" evidence="10">
    <location>
        <begin position="360"/>
        <end position="468"/>
    </location>
</feature>
<dbReference type="GO" id="GO:0003723">
    <property type="term" value="F:RNA binding"/>
    <property type="evidence" value="ECO:0007669"/>
    <property type="project" value="UniProtKB-KW"/>
</dbReference>
<evidence type="ECO:0000256" key="3">
    <source>
        <dbReference type="ARBA" id="ARBA00022528"/>
    </source>
</evidence>
<dbReference type="GO" id="GO:0008380">
    <property type="term" value="P:RNA splicing"/>
    <property type="evidence" value="ECO:0007669"/>
    <property type="project" value="UniProtKB-UniRule"/>
</dbReference>
<evidence type="ECO:0000256" key="7">
    <source>
        <dbReference type="ARBA" id="ARBA00022884"/>
    </source>
</evidence>
<sequence>MREEEYQRFLDDQTYLLYPLIFQEYLYTLAHVHSFSSNNKLSFLIVKRLITRMYQQRHLILSDNNYKQNHLYIYNYMIYYQIISEGFALIGEVAFSPRFVFSLENSEILKVQNLRSILSIFPFLEDQFPYLNYLSGGLLPYPIHLEKVVQTLRYWLKDPSSLHLLRLFLHESWNWNSPFFPKQKSAFFQKRKRIKTNLRFVLFLSNSLVYEYESIFFFLRSQFLHLRSNHFRVLFERIYFYGKVDNFTEVFAKKFRYVFANSFQVNIQFFKDPHMHYVRFKRQFFFALRSTPLIMKKWKYYFVNLFQCHFFVWVQPKKIYIYLLDESSLDFLGYLVNVEFTPSAIRSQMLEHSFLTENTMKKLDTIVPLNPLIQALTKMNFCNKIGHPLSKPPWADPSDSDLINRFFCICGDLSQYFSGSSDKKSLYRIKYILRFSCLKTFAHKHKTNLHTLARQLGSDFWEPFFTEEPVVLPFEILQGPSPTHLARELEKLDTDRLWFLNIKLVFGYLNVDI</sequence>
<keyword evidence="3 9" id="KW-0150">Chloroplast</keyword>
<comment type="similarity">
    <text evidence="2 8">Belongs to the intron maturase 2 family. MatK subfamily.</text>
</comment>
<evidence type="ECO:0000256" key="6">
    <source>
        <dbReference type="ARBA" id="ARBA00022694"/>
    </source>
</evidence>
<dbReference type="GO" id="GO:0009507">
    <property type="term" value="C:chloroplast"/>
    <property type="evidence" value="ECO:0007669"/>
    <property type="project" value="UniProtKB-SubCell"/>
</dbReference>
<name>A0AAU7E3X2_9ROSI</name>